<dbReference type="RefSeq" id="WP_168936436.1">
    <property type="nucleotide sequence ID" value="NZ_JABAFY010000071.1"/>
</dbReference>
<sequence>MRKKFPVAGRNFTAKLVNATVKFSELSHGKQSELLLSRHNATDGVYADIDIVENSSGRTVGRLINKRICNIPYYTNRYTLMLDGNEYAVVSQMRTKSGVYTRKRGNDEIESSFNLAKGANFKLIMDPDTGIFKIDILNATLLAVAVLKILGAGGQDILNALGKELAEKNLGQLTDSQLNRARTTLYDKLVRYRKDGPGELVSAEEKDSAIRTYFNGTAIDPETTAITLGKPFSSVGPMSILEAMKKILAVYKGTEDIDERDMLEFQKIHTVEDLLAETIDKSSEITTKLRQRLDKLRLTDGKISDDALGKALAPDTFTRPLRRFITGSSLSRMPSQINPMEFVDTASIITRLGEGAISSDRAVPFGTRAVNYSYMGLIDPIAAPESFKVGIDAHCTFGALKGSDNEFYKEVVDCRTGERTTKRSIDLYDSYLGFPDPVYNKGERKPTDDMAAIYRGKLVHVPRSRLDYQIASPHDLATVTTNTLPFMPANQGNRLLMGDKHIQQALPLKEPEKRLVKAVLGDASKYKSTVDALGSWTLPTSPVDGTVEKIDDEYVYIKDARGKMHAVDYENNLALATKTFLHNDITVKPGESVKTGQPLGGSGFSKDGELTMGRNLRIAYMPFHGLNHEDGVVLSESAAKKMTSVHSDKITLVVSRNIVMGKDKYRTAFPTTFSAAQLAKLDDEGLAKKGAVLEEGDPIILAMEDNSGSKVNQVLGMLHKSLRHPYRDRAEVYDQHYQATVVAVASTPSVKTVVLRIEKPLQLGDKIAGSYGNKGVCAKILPDDQMPRDEDGNVLDGIFTSAGVISRINPAQILESALGKVAKKTGKVYEIENYSKPDYVKFVKDELKKHNVSDTETLTDPVTGKKIPGVFVGVQHCHKLFKTTDTNFAARGIDGGYDQDDAPSGNGITGPKALGGMEVNALIAHNARSLLREGTVLRGARNLDFWKQFQSGLHPTMPDEKKTFTRFIAILKQAGINVTRKDNELVAAPLTDKDVLKLSSGELRNGLMLSAKALRPEAGGLFDPTITGGIQGTRWAHIKLVEPVVNPVFTDAVRSLLRMGRNDLQEMIVKQGGTAIRDALNRIDVTKELKESEDAVYEGKLGKADLDKAVKRVKYLRALRDMDMKPGDAYIMSVVPVTPPVMRPITVGATGDMMTNDADFLYRDLILQNNSFRSMKASGAFGQKDIEENRTALNTRMRELAGLVAPGDPQLRGRSVKGALDFIAGDTPKGGYFQHKVIYGKMNLTGRATISPDTTLGLDEIGLPEETAWRMYSPFVMRRLAQIGYTPLQAREAIEEKSPAAVKALKEDMDKRPVIVNRAPTLWRHGIMAAKPLLRSGKNLRVNSIWEKGLNADYDGDAMQIHLPVSDEAIEEAKRMFPSRQLFTDKKAGDLLQAPTREPIIGLYKVTENVGKPQGNAKVHRFPDVDTAWKAYYAGKLKMTDYVDIG</sequence>
<evidence type="ECO:0000256" key="3">
    <source>
        <dbReference type="ARBA" id="ARBA00022679"/>
    </source>
</evidence>
<proteinExistence type="predicted"/>
<dbReference type="InterPro" id="IPR042107">
    <property type="entry name" value="DNA-dir_RNA_pol_bsu_ext_1_sf"/>
</dbReference>
<gene>
    <name evidence="8" type="ORF">HF854_11630</name>
</gene>
<dbReference type="GO" id="GO:0003899">
    <property type="term" value="F:DNA-directed RNA polymerase activity"/>
    <property type="evidence" value="ECO:0007669"/>
    <property type="project" value="UniProtKB-EC"/>
</dbReference>
<evidence type="ECO:0000256" key="1">
    <source>
        <dbReference type="ARBA" id="ARBA00012418"/>
    </source>
</evidence>
<dbReference type="Gene3D" id="2.40.50.150">
    <property type="match status" value="1"/>
</dbReference>
<evidence type="ECO:0000256" key="2">
    <source>
        <dbReference type="ARBA" id="ARBA00022478"/>
    </source>
</evidence>
<keyword evidence="5" id="KW-0804">Transcription</keyword>
<organism evidence="8 9">
    <name type="scientific">Desulfovibrio piger</name>
    <dbReference type="NCBI Taxonomy" id="901"/>
    <lineage>
        <taxon>Bacteria</taxon>
        <taxon>Pseudomonadati</taxon>
        <taxon>Thermodesulfobacteriota</taxon>
        <taxon>Desulfovibrionia</taxon>
        <taxon>Desulfovibrionales</taxon>
        <taxon>Desulfovibrionaceae</taxon>
        <taxon>Desulfovibrio</taxon>
    </lineage>
</organism>
<evidence type="ECO:0000256" key="4">
    <source>
        <dbReference type="ARBA" id="ARBA00022695"/>
    </source>
</evidence>
<comment type="caution">
    <text evidence="8">The sequence shown here is derived from an EMBL/GenBank/DDBJ whole genome shotgun (WGS) entry which is preliminary data.</text>
</comment>
<evidence type="ECO:0000256" key="5">
    <source>
        <dbReference type="ARBA" id="ARBA00023163"/>
    </source>
</evidence>
<dbReference type="Gene3D" id="2.40.270.10">
    <property type="entry name" value="DNA-directed RNA polymerase, subunit 2, domain 6"/>
    <property type="match status" value="1"/>
</dbReference>
<dbReference type="InterPro" id="IPR014724">
    <property type="entry name" value="RNA_pol_RPB2_OB-fold"/>
</dbReference>
<dbReference type="PANTHER" id="PTHR19376">
    <property type="entry name" value="DNA-DIRECTED RNA POLYMERASE"/>
    <property type="match status" value="1"/>
</dbReference>
<accession>A0A848CI75</accession>
<keyword evidence="4" id="KW-0548">Nucleotidyltransferase</keyword>
<dbReference type="InterPro" id="IPR037033">
    <property type="entry name" value="DNA-dir_RNAP_su2_hyb_sf"/>
</dbReference>
<dbReference type="Gene3D" id="3.90.1110.10">
    <property type="entry name" value="RNA polymerase Rpb2, domain 2"/>
    <property type="match status" value="1"/>
</dbReference>
<dbReference type="Gene3D" id="2.40.40.20">
    <property type="match status" value="1"/>
</dbReference>
<dbReference type="Proteomes" id="UP000522333">
    <property type="component" value="Unassembled WGS sequence"/>
</dbReference>
<dbReference type="GO" id="GO:0003677">
    <property type="term" value="F:DNA binding"/>
    <property type="evidence" value="ECO:0007669"/>
    <property type="project" value="InterPro"/>
</dbReference>
<protein>
    <recommendedName>
        <fullName evidence="1">DNA-directed RNA polymerase</fullName>
        <ecNumber evidence="1">2.7.7.6</ecNumber>
    </recommendedName>
</protein>
<evidence type="ECO:0000256" key="6">
    <source>
        <dbReference type="ARBA" id="ARBA00048552"/>
    </source>
</evidence>
<evidence type="ECO:0000259" key="7">
    <source>
        <dbReference type="SMART" id="SM00663"/>
    </source>
</evidence>
<dbReference type="Gene3D" id="2.40.50.100">
    <property type="match status" value="1"/>
</dbReference>
<feature type="domain" description="RNA polymerase N-terminal" evidence="7">
    <location>
        <begin position="1128"/>
        <end position="1407"/>
    </location>
</feature>
<keyword evidence="3" id="KW-0808">Transferase</keyword>
<dbReference type="EMBL" id="JABAFY010000071">
    <property type="protein sequence ID" value="NME53146.1"/>
    <property type="molecule type" value="Genomic_DNA"/>
</dbReference>
<dbReference type="Gene3D" id="2.30.150.10">
    <property type="entry name" value="DNA-directed RNA polymerase, beta subunit, external 1 domain"/>
    <property type="match status" value="1"/>
</dbReference>
<dbReference type="Gene3D" id="1.10.40.90">
    <property type="match status" value="1"/>
</dbReference>
<dbReference type="Pfam" id="PF00562">
    <property type="entry name" value="RNA_pol_Rpb2_6"/>
    <property type="match status" value="1"/>
</dbReference>
<dbReference type="SMART" id="SM00663">
    <property type="entry name" value="RPOLA_N"/>
    <property type="match status" value="1"/>
</dbReference>
<dbReference type="SUPFAM" id="SSF64484">
    <property type="entry name" value="beta and beta-prime subunits of DNA dependent RNA-polymerase"/>
    <property type="match status" value="2"/>
</dbReference>
<dbReference type="Pfam" id="PF00623">
    <property type="entry name" value="RNA_pol_Rpb1_2"/>
    <property type="match status" value="1"/>
</dbReference>
<keyword evidence="2" id="KW-0240">DNA-directed RNA polymerase</keyword>
<dbReference type="InterPro" id="IPR000722">
    <property type="entry name" value="RNA_pol_asu"/>
</dbReference>
<dbReference type="PANTHER" id="PTHR19376:SF32">
    <property type="entry name" value="DNA-DIRECTED RNA POLYMERASE III SUBUNIT RPC1"/>
    <property type="match status" value="1"/>
</dbReference>
<comment type="catalytic activity">
    <reaction evidence="6">
        <text>RNA(n) + a ribonucleoside 5'-triphosphate = RNA(n+1) + diphosphate</text>
        <dbReference type="Rhea" id="RHEA:21248"/>
        <dbReference type="Rhea" id="RHEA-COMP:14527"/>
        <dbReference type="Rhea" id="RHEA-COMP:17342"/>
        <dbReference type="ChEBI" id="CHEBI:33019"/>
        <dbReference type="ChEBI" id="CHEBI:61557"/>
        <dbReference type="ChEBI" id="CHEBI:140395"/>
        <dbReference type="EC" id="2.7.7.6"/>
    </reaction>
</comment>
<reference evidence="8 9" key="1">
    <citation type="submission" date="2020-04" db="EMBL/GenBank/DDBJ databases">
        <authorList>
            <person name="Hitch T.C.A."/>
            <person name="Wylensek D."/>
            <person name="Clavel T."/>
        </authorList>
    </citation>
    <scope>NUCLEOTIDE SEQUENCE [LARGE SCALE GENOMIC DNA]</scope>
    <source>
        <strain evidence="8 9">PG-251-APC-1</strain>
    </source>
</reference>
<dbReference type="InterPro" id="IPR037034">
    <property type="entry name" value="RNA_pol_Rpb2_2_sf"/>
</dbReference>
<dbReference type="GO" id="GO:0006351">
    <property type="term" value="P:DNA-templated transcription"/>
    <property type="evidence" value="ECO:0007669"/>
    <property type="project" value="InterPro"/>
</dbReference>
<evidence type="ECO:0000313" key="8">
    <source>
        <dbReference type="EMBL" id="NME53146.1"/>
    </source>
</evidence>
<dbReference type="Gene3D" id="3.90.1100.10">
    <property type="match status" value="1"/>
</dbReference>
<name>A0A848CI75_9BACT</name>
<dbReference type="InterPro" id="IPR045867">
    <property type="entry name" value="DNA-dir_RpoC_beta_prime"/>
</dbReference>
<evidence type="ECO:0000313" key="9">
    <source>
        <dbReference type="Proteomes" id="UP000522333"/>
    </source>
</evidence>
<dbReference type="InterPro" id="IPR006592">
    <property type="entry name" value="RNA_pol_N"/>
</dbReference>
<dbReference type="GO" id="GO:0000428">
    <property type="term" value="C:DNA-directed RNA polymerase complex"/>
    <property type="evidence" value="ECO:0007669"/>
    <property type="project" value="UniProtKB-KW"/>
</dbReference>
<dbReference type="InterPro" id="IPR007120">
    <property type="entry name" value="DNA-dir_RNAP_su2_dom"/>
</dbReference>
<dbReference type="EC" id="2.7.7.6" evidence="1"/>